<keyword evidence="3" id="KW-0443">Lipid metabolism</keyword>
<keyword evidence="2" id="KW-0442">Lipid degradation</keyword>
<dbReference type="EMBL" id="JAVREM010000031">
    <property type="protein sequence ID" value="MDT0320892.1"/>
    <property type="molecule type" value="Genomic_DNA"/>
</dbReference>
<gene>
    <name evidence="5" type="ORF">RNC47_21410</name>
</gene>
<keyword evidence="4" id="KW-0732">Signal</keyword>
<dbReference type="Pfam" id="PF03403">
    <property type="entry name" value="PAF-AH_p_II"/>
    <property type="match status" value="2"/>
</dbReference>
<dbReference type="Proteomes" id="UP001183420">
    <property type="component" value="Unassembled WGS sequence"/>
</dbReference>
<dbReference type="PANTHER" id="PTHR10272:SF0">
    <property type="entry name" value="PLATELET-ACTIVATING FACTOR ACETYLHYDROLASE"/>
    <property type="match status" value="1"/>
</dbReference>
<evidence type="ECO:0000313" key="5">
    <source>
        <dbReference type="EMBL" id="MDT0320892.1"/>
    </source>
</evidence>
<name>A0ABU2LUP8_9ACTN</name>
<keyword evidence="1 5" id="KW-0378">Hydrolase</keyword>
<dbReference type="InterPro" id="IPR029058">
    <property type="entry name" value="AB_hydrolase_fold"/>
</dbReference>
<comment type="caution">
    <text evidence="5">The sequence shown here is derived from an EMBL/GenBank/DDBJ whole genome shotgun (WGS) entry which is preliminary data.</text>
</comment>
<sequence length="389" mass="40906">MLITISRTAAALATGLALALAAPLLPTAAAAPAASAADQDPAPVLRLPSPTGPFAVGRDTLHLVDRDRTDPWVPEAGARELLVSMYYPARSGTGRTAPYLTADEARLLLESQHLEGVIAPEDVAATGITARLGALPERGRHPLVVLSPGFSLPRTTLTLLAEELASRGYVVAAVDHAYESVGTLFPGDRMLTCVACEAADDMATVAEGRAADLSFVLDRLTGPRPAWRYAGLIDATRIGMAGHSIGGNATAVTMARDPRVRAGVTMDGTFFAPVPAEGLGGRPFIMLGTESLHHPGGEDESWDEGWARLDGWRRWLTVTGSGHFTFIDLPVLGGQLGMTDPEAPLSGERSGEITRDYVAAFFDAHLRGLPAPLLDGPTAANPEVVFQGR</sequence>
<feature type="chain" id="PRO_5045607158" evidence="4">
    <location>
        <begin position="22"/>
        <end position="389"/>
    </location>
</feature>
<protein>
    <submittedName>
        <fullName evidence="5">Alpha/beta hydrolase</fullName>
    </submittedName>
</protein>
<evidence type="ECO:0000256" key="2">
    <source>
        <dbReference type="ARBA" id="ARBA00022963"/>
    </source>
</evidence>
<evidence type="ECO:0000256" key="1">
    <source>
        <dbReference type="ARBA" id="ARBA00022801"/>
    </source>
</evidence>
<dbReference type="SUPFAM" id="SSF53474">
    <property type="entry name" value="alpha/beta-Hydrolases"/>
    <property type="match status" value="1"/>
</dbReference>
<evidence type="ECO:0000256" key="3">
    <source>
        <dbReference type="ARBA" id="ARBA00023098"/>
    </source>
</evidence>
<feature type="signal peptide" evidence="4">
    <location>
        <begin position="1"/>
        <end position="21"/>
    </location>
</feature>
<dbReference type="GO" id="GO:0016787">
    <property type="term" value="F:hydrolase activity"/>
    <property type="evidence" value="ECO:0007669"/>
    <property type="project" value="UniProtKB-KW"/>
</dbReference>
<evidence type="ECO:0000313" key="6">
    <source>
        <dbReference type="Proteomes" id="UP001183420"/>
    </source>
</evidence>
<evidence type="ECO:0000256" key="4">
    <source>
        <dbReference type="SAM" id="SignalP"/>
    </source>
</evidence>
<keyword evidence="6" id="KW-1185">Reference proteome</keyword>
<reference evidence="6" key="1">
    <citation type="submission" date="2023-07" db="EMBL/GenBank/DDBJ databases">
        <title>30 novel species of actinomycetes from the DSMZ collection.</title>
        <authorList>
            <person name="Nouioui I."/>
        </authorList>
    </citation>
    <scope>NUCLEOTIDE SEQUENCE [LARGE SCALE GENOMIC DNA]</scope>
    <source>
        <strain evidence="6">DSM 44918</strain>
    </source>
</reference>
<organism evidence="5 6">
    <name type="scientific">Streptomyces millisiae</name>
    <dbReference type="NCBI Taxonomy" id="3075542"/>
    <lineage>
        <taxon>Bacteria</taxon>
        <taxon>Bacillati</taxon>
        <taxon>Actinomycetota</taxon>
        <taxon>Actinomycetes</taxon>
        <taxon>Kitasatosporales</taxon>
        <taxon>Streptomycetaceae</taxon>
        <taxon>Streptomyces</taxon>
    </lineage>
</organism>
<dbReference type="Gene3D" id="3.40.50.1820">
    <property type="entry name" value="alpha/beta hydrolase"/>
    <property type="match status" value="1"/>
</dbReference>
<proteinExistence type="predicted"/>
<dbReference type="PANTHER" id="PTHR10272">
    <property type="entry name" value="PLATELET-ACTIVATING FACTOR ACETYLHYDROLASE"/>
    <property type="match status" value="1"/>
</dbReference>
<accession>A0ABU2LUP8</accession>
<dbReference type="RefSeq" id="WP_311601077.1">
    <property type="nucleotide sequence ID" value="NZ_JAVREM010000031.1"/>
</dbReference>